<feature type="transmembrane region" description="Helical" evidence="7">
    <location>
        <begin position="261"/>
        <end position="285"/>
    </location>
</feature>
<evidence type="ECO:0000256" key="6">
    <source>
        <dbReference type="ARBA" id="ARBA00023136"/>
    </source>
</evidence>
<comment type="subcellular location">
    <subcellularLocation>
        <location evidence="1">Cell membrane</location>
        <topology evidence="1">Multi-pass membrane protein</topology>
    </subcellularLocation>
</comment>
<proteinExistence type="inferred from homology"/>
<dbReference type="EMBL" id="KF901064">
    <property type="protein sequence ID" value="AIF16766.1"/>
    <property type="molecule type" value="Genomic_DNA"/>
</dbReference>
<name>A0A075HK40_9ARCH</name>
<keyword evidence="3" id="KW-1003">Cell membrane</keyword>
<keyword evidence="6 7" id="KW-0472">Membrane</keyword>
<evidence type="ECO:0000256" key="7">
    <source>
        <dbReference type="SAM" id="Phobius"/>
    </source>
</evidence>
<keyword evidence="4 7" id="KW-0812">Transmembrane</keyword>
<accession>A0A075HK40</accession>
<evidence type="ECO:0000256" key="4">
    <source>
        <dbReference type="ARBA" id="ARBA00022692"/>
    </source>
</evidence>
<evidence type="ECO:0000256" key="3">
    <source>
        <dbReference type="ARBA" id="ARBA00022475"/>
    </source>
</evidence>
<feature type="transmembrane region" description="Helical" evidence="7">
    <location>
        <begin position="130"/>
        <end position="147"/>
    </location>
</feature>
<feature type="transmembrane region" description="Helical" evidence="7">
    <location>
        <begin position="190"/>
        <end position="214"/>
    </location>
</feature>
<evidence type="ECO:0000256" key="2">
    <source>
        <dbReference type="ARBA" id="ARBA00011061"/>
    </source>
</evidence>
<reference evidence="8" key="1">
    <citation type="journal article" date="2014" name="Genome Biol. Evol.">
        <title>Pangenome evidence for extensive interdomain horizontal transfer affecting lineage core and shell genes in uncultured planktonic thaumarchaeota and euryarchaeota.</title>
        <authorList>
            <person name="Deschamps P."/>
            <person name="Zivanovic Y."/>
            <person name="Moreira D."/>
            <person name="Rodriguez-Valera F."/>
            <person name="Lopez-Garcia P."/>
        </authorList>
    </citation>
    <scope>NUCLEOTIDE SEQUENCE</scope>
</reference>
<keyword evidence="5 7" id="KW-1133">Transmembrane helix</keyword>
<organism evidence="8">
    <name type="scientific">uncultured marine thaumarchaeote KM3_74_H09</name>
    <dbReference type="NCBI Taxonomy" id="1456276"/>
    <lineage>
        <taxon>Archaea</taxon>
        <taxon>Nitrososphaerota</taxon>
        <taxon>environmental samples</taxon>
    </lineage>
</organism>
<evidence type="ECO:0000256" key="5">
    <source>
        <dbReference type="ARBA" id="ARBA00022989"/>
    </source>
</evidence>
<comment type="similarity">
    <text evidence="2">Belongs to the UPF0104 family.</text>
</comment>
<dbReference type="AlphaFoldDB" id="A0A075HK40"/>
<evidence type="ECO:0000313" key="8">
    <source>
        <dbReference type="EMBL" id="AIF16766.1"/>
    </source>
</evidence>
<dbReference type="Pfam" id="PF03706">
    <property type="entry name" value="LPG_synthase_TM"/>
    <property type="match status" value="1"/>
</dbReference>
<dbReference type="InterPro" id="IPR022791">
    <property type="entry name" value="L-PG_synthase/AglD"/>
</dbReference>
<feature type="transmembrane region" description="Helical" evidence="7">
    <location>
        <begin position="64"/>
        <end position="87"/>
    </location>
</feature>
<feature type="transmembrane region" description="Helical" evidence="7">
    <location>
        <begin position="25"/>
        <end position="44"/>
    </location>
</feature>
<dbReference type="GO" id="GO:0005886">
    <property type="term" value="C:plasma membrane"/>
    <property type="evidence" value="ECO:0007669"/>
    <property type="project" value="UniProtKB-SubCell"/>
</dbReference>
<feature type="transmembrane region" description="Helical" evidence="7">
    <location>
        <begin position="108"/>
        <end position="124"/>
    </location>
</feature>
<sequence>MIFYVIFVAYSDINKFSLNLSNFNSYYIPIILVLIFGFLVIQGIRQHILFKKISVDISMKDNLLIFFSGLSMIATPAGSGGVIKSYFLKKKHGYAITKTFPIVFVERFHDLLAIITIIVFFSLFSEIDVLSLIVAVSILLILVFSIVRTKKFFHFMAKFLLHIPKLRKLAPRFTESYDSFYSLTSKKVTITCWAISIFAWSIQAIVIYLIFIAFGLNFDIAFTTIVTLSSVLLGTLSFLPAGVGITEFSFVGFMTDSGIELSVATSIIIMVRLLGIWYATILGFITTKYFLSR</sequence>
<dbReference type="PANTHER" id="PTHR39087:SF2">
    <property type="entry name" value="UPF0104 MEMBRANE PROTEIN MJ1595"/>
    <property type="match status" value="1"/>
</dbReference>
<feature type="transmembrane region" description="Helical" evidence="7">
    <location>
        <begin position="220"/>
        <end position="241"/>
    </location>
</feature>
<protein>
    <submittedName>
        <fullName evidence="8">Putative integral membrane protein</fullName>
    </submittedName>
</protein>
<dbReference type="PANTHER" id="PTHR39087">
    <property type="entry name" value="UPF0104 MEMBRANE PROTEIN MJ1595"/>
    <property type="match status" value="1"/>
</dbReference>
<evidence type="ECO:0000256" key="1">
    <source>
        <dbReference type="ARBA" id="ARBA00004651"/>
    </source>
</evidence>
<dbReference type="NCBIfam" id="TIGR00374">
    <property type="entry name" value="flippase-like domain"/>
    <property type="match status" value="1"/>
</dbReference>